<name>A0A1I3CH32_9LACT</name>
<keyword evidence="3" id="KW-1185">Reference proteome</keyword>
<organism evidence="2 3">
    <name type="scientific">Pisciglobus halotolerans</name>
    <dbReference type="NCBI Taxonomy" id="745365"/>
    <lineage>
        <taxon>Bacteria</taxon>
        <taxon>Bacillati</taxon>
        <taxon>Bacillota</taxon>
        <taxon>Bacilli</taxon>
        <taxon>Lactobacillales</taxon>
        <taxon>Carnobacteriaceae</taxon>
    </lineage>
</organism>
<evidence type="ECO:0000313" key="3">
    <source>
        <dbReference type="Proteomes" id="UP000198668"/>
    </source>
</evidence>
<reference evidence="2 3" key="1">
    <citation type="submission" date="2016-10" db="EMBL/GenBank/DDBJ databases">
        <authorList>
            <person name="de Groot N.N."/>
        </authorList>
    </citation>
    <scope>NUCLEOTIDE SEQUENCE [LARGE SCALE GENOMIC DNA]</scope>
    <source>
        <strain evidence="2 3">DSM 27630</strain>
    </source>
</reference>
<dbReference type="OrthoDB" id="2190106at2"/>
<proteinExistence type="predicted"/>
<dbReference type="EMBL" id="FOQE01000018">
    <property type="protein sequence ID" value="SFH73713.1"/>
    <property type="molecule type" value="Genomic_DNA"/>
</dbReference>
<accession>A0A1I3CH32</accession>
<dbReference type="AlphaFoldDB" id="A0A1I3CH32"/>
<feature type="domain" description="IrrE N-terminal-like" evidence="1">
    <location>
        <begin position="24"/>
        <end position="90"/>
    </location>
</feature>
<dbReference type="Proteomes" id="UP000198668">
    <property type="component" value="Unassembled WGS sequence"/>
</dbReference>
<evidence type="ECO:0000259" key="1">
    <source>
        <dbReference type="Pfam" id="PF06114"/>
    </source>
</evidence>
<dbReference type="InterPro" id="IPR010359">
    <property type="entry name" value="IrrE_HExxH"/>
</dbReference>
<gene>
    <name evidence="2" type="ORF">SAMN04489868_11816</name>
</gene>
<sequence length="114" mass="13356">MDSIYTLLKDNGIELVMIKLEKNGYYNSKLKMMFVNQELNEEKQKEVILHELGHALNHKDSSILYNNPVYRSKMENEATGYMLDYLINESDGQFNYSDVLEKLKLGLGWECKLK</sequence>
<dbReference type="RefSeq" id="WP_092092475.1">
    <property type="nucleotide sequence ID" value="NZ_FOQE01000018.1"/>
</dbReference>
<protein>
    <recommendedName>
        <fullName evidence="1">IrrE N-terminal-like domain-containing protein</fullName>
    </recommendedName>
</protein>
<evidence type="ECO:0000313" key="2">
    <source>
        <dbReference type="EMBL" id="SFH73713.1"/>
    </source>
</evidence>
<dbReference type="Gene3D" id="1.10.10.2910">
    <property type="match status" value="1"/>
</dbReference>
<dbReference type="Pfam" id="PF06114">
    <property type="entry name" value="Peptidase_M78"/>
    <property type="match status" value="1"/>
</dbReference>